<feature type="compositionally biased region" description="Basic and acidic residues" evidence="6">
    <location>
        <begin position="204"/>
        <end position="213"/>
    </location>
</feature>
<dbReference type="PANTHER" id="PTHR32235">
    <property type="entry name" value="NON-HOMOLOGOUS END-JOINING FACTOR 1"/>
    <property type="match status" value="1"/>
</dbReference>
<evidence type="ECO:0000313" key="9">
    <source>
        <dbReference type="Proteomes" id="UP000664534"/>
    </source>
</evidence>
<feature type="region of interest" description="Disordered" evidence="6">
    <location>
        <begin position="668"/>
        <end position="724"/>
    </location>
</feature>
<dbReference type="GO" id="GO:0045027">
    <property type="term" value="F:DNA end binding"/>
    <property type="evidence" value="ECO:0007669"/>
    <property type="project" value="TreeGrafter"/>
</dbReference>
<reference evidence="8" key="1">
    <citation type="submission" date="2021-03" db="EMBL/GenBank/DDBJ databases">
        <authorList>
            <person name="Tagirdzhanova G."/>
        </authorList>
    </citation>
    <scope>NUCLEOTIDE SEQUENCE</scope>
</reference>
<evidence type="ECO:0000313" key="8">
    <source>
        <dbReference type="EMBL" id="CAF9929698.1"/>
    </source>
</evidence>
<dbReference type="AlphaFoldDB" id="A0A8H3FXX7"/>
<comment type="caution">
    <text evidence="8">The sequence shown here is derived from an EMBL/GenBank/DDBJ whole genome shotgun (WGS) entry which is preliminary data.</text>
</comment>
<evidence type="ECO:0000256" key="3">
    <source>
        <dbReference type="ARBA" id="ARBA00023204"/>
    </source>
</evidence>
<keyword evidence="9" id="KW-1185">Reference proteome</keyword>
<accession>A0A8H3FXX7</accession>
<feature type="compositionally biased region" description="Polar residues" evidence="6">
    <location>
        <begin position="221"/>
        <end position="237"/>
    </location>
</feature>
<dbReference type="GO" id="GO:0032807">
    <property type="term" value="C:DNA ligase IV complex"/>
    <property type="evidence" value="ECO:0007669"/>
    <property type="project" value="TreeGrafter"/>
</dbReference>
<feature type="domain" description="XLF-like coiled-coil region" evidence="7">
    <location>
        <begin position="7"/>
        <end position="59"/>
    </location>
</feature>
<dbReference type="Pfam" id="PF21928">
    <property type="entry name" value="XLF_CC"/>
    <property type="match status" value="1"/>
</dbReference>
<feature type="compositionally biased region" description="Low complexity" evidence="6">
    <location>
        <begin position="462"/>
        <end position="473"/>
    </location>
</feature>
<dbReference type="PANTHER" id="PTHR32235:SF1">
    <property type="entry name" value="NON-HOMOLOGOUS END-JOINING FACTOR 1"/>
    <property type="match status" value="1"/>
</dbReference>
<proteinExistence type="inferred from homology"/>
<dbReference type="GO" id="GO:0006303">
    <property type="term" value="P:double-strand break repair via nonhomologous end joining"/>
    <property type="evidence" value="ECO:0007669"/>
    <property type="project" value="TreeGrafter"/>
</dbReference>
<name>A0A8H3FXX7_9LECA</name>
<dbReference type="InterPro" id="IPR053829">
    <property type="entry name" value="XLF-like_CC"/>
</dbReference>
<feature type="compositionally biased region" description="Polar residues" evidence="6">
    <location>
        <begin position="173"/>
        <end position="185"/>
    </location>
</feature>
<evidence type="ECO:0000256" key="4">
    <source>
        <dbReference type="ARBA" id="ARBA00023242"/>
    </source>
</evidence>
<protein>
    <recommendedName>
        <fullName evidence="7">XLF-like coiled-coil region domain-containing protein</fullName>
    </recommendedName>
</protein>
<sequence length="754" mass="83041">MVLVLAPQTTFAVEFVSPLLSQQLTAKVERASLLQQLKEKDNIISKLIDKMQGDGVDLGKVFPGAISSKSGSGSGPTTRWAVAKSVKGLGEFDQDQWESKLAKDNAFSRDLDYVLPQVFDDEGKHNNEELQITDYGEWWKRIDRKEIPREGATSAILKTDAKQEKVLDDEFQRQVTPPKLSSAQTPRREGLLLKTEPSITSIPGKEDPDKDDSTTDESDGDLQSANSKPLPSCTADTVVSGYVNDSKGILSEPMDLDDDDLTAHASDIDNGSAKTHLVSNSKQRLGKIGGKEKDSSPQISAAPTLKPKLGKIGGKNKLGKSGGAGSVSSQNEVAASKKPEDPASPKSETKDQNAARKVLEPERRSRTVQQTPEPSPPRETSQERANKKREQLKRELEISRTAEALDESSRLRPPHSAPWVNASRSSNLADIGQSNYPERREASDISYIYRPTPIDVDSQHQNSPSNSLPLHNNTFPLVSNRTTDTHQGLTPIEEDEMPYTRSGKFVMNPNAPVFVPRQVPGQGGQQVAMTQRSPYDWAYYGRPQPRLGQTPAQNVNTPNMTPPPSKIPLYGSGHGMFFEPSTGMFTGDGAKIPLYGSGHGMFFESSTGMFTGDGAPRASPYRADGTLPSMPDRQTDFITKQEFPEPAEDQLHIQSKREVTKRMANFGKNGPIQTFRLGGPVPQGNQPWTRVTMKKVGEQSEPLGRRMPTAEDTEEERSLPRRPVYITDAMKAHHATLMGHETGEWEKERVKDNR</sequence>
<keyword evidence="4" id="KW-0539">Nucleus</keyword>
<gene>
    <name evidence="8" type="ORF">IMSHALPRED_007981</name>
</gene>
<evidence type="ECO:0000256" key="6">
    <source>
        <dbReference type="SAM" id="MobiDB-lite"/>
    </source>
</evidence>
<comment type="similarity">
    <text evidence="5">Belongs to the XRCC4-XLF family. XLF subfamily.</text>
</comment>
<dbReference type="Proteomes" id="UP000664534">
    <property type="component" value="Unassembled WGS sequence"/>
</dbReference>
<evidence type="ECO:0000256" key="2">
    <source>
        <dbReference type="ARBA" id="ARBA00022763"/>
    </source>
</evidence>
<feature type="region of interest" description="Disordered" evidence="6">
    <location>
        <begin position="168"/>
        <end position="424"/>
    </location>
</feature>
<evidence type="ECO:0000259" key="7">
    <source>
        <dbReference type="Pfam" id="PF21928"/>
    </source>
</evidence>
<feature type="compositionally biased region" description="Basic and acidic residues" evidence="6">
    <location>
        <begin position="335"/>
        <end position="365"/>
    </location>
</feature>
<feature type="compositionally biased region" description="Basic and acidic residues" evidence="6">
    <location>
        <begin position="380"/>
        <end position="400"/>
    </location>
</feature>
<evidence type="ECO:0000256" key="1">
    <source>
        <dbReference type="ARBA" id="ARBA00004123"/>
    </source>
</evidence>
<evidence type="ECO:0000256" key="5">
    <source>
        <dbReference type="ARBA" id="ARBA00025747"/>
    </source>
</evidence>
<keyword evidence="2" id="KW-0227">DNA damage</keyword>
<keyword evidence="3" id="KW-0234">DNA repair</keyword>
<feature type="region of interest" description="Disordered" evidence="6">
    <location>
        <begin position="454"/>
        <end position="475"/>
    </location>
</feature>
<comment type="subcellular location">
    <subcellularLocation>
        <location evidence="1">Nucleus</location>
    </subcellularLocation>
</comment>
<dbReference type="OrthoDB" id="2155935at2759"/>
<dbReference type="InterPro" id="IPR052287">
    <property type="entry name" value="NHEJ_factor"/>
</dbReference>
<organism evidence="8 9">
    <name type="scientific">Imshaugia aleurites</name>
    <dbReference type="NCBI Taxonomy" id="172621"/>
    <lineage>
        <taxon>Eukaryota</taxon>
        <taxon>Fungi</taxon>
        <taxon>Dikarya</taxon>
        <taxon>Ascomycota</taxon>
        <taxon>Pezizomycotina</taxon>
        <taxon>Lecanoromycetes</taxon>
        <taxon>OSLEUM clade</taxon>
        <taxon>Lecanoromycetidae</taxon>
        <taxon>Lecanorales</taxon>
        <taxon>Lecanorineae</taxon>
        <taxon>Parmeliaceae</taxon>
        <taxon>Imshaugia</taxon>
    </lineage>
</organism>
<dbReference type="EMBL" id="CAJPDT010000054">
    <property type="protein sequence ID" value="CAF9929698.1"/>
    <property type="molecule type" value="Genomic_DNA"/>
</dbReference>